<accession>A0A3Q2Q2H2</accession>
<feature type="compositionally biased region" description="Polar residues" evidence="2">
    <location>
        <begin position="304"/>
        <end position="321"/>
    </location>
</feature>
<dbReference type="Pfam" id="PF07292">
    <property type="entry name" value="NID"/>
    <property type="match status" value="2"/>
</dbReference>
<evidence type="ECO:0000256" key="1">
    <source>
        <dbReference type="SAM" id="Coils"/>
    </source>
</evidence>
<name>A0A3Q2Q2H2_FUNHE</name>
<evidence type="ECO:0000313" key="4">
    <source>
        <dbReference type="Ensembl" id="ENSFHEP00000020476.1"/>
    </source>
</evidence>
<dbReference type="AlphaFoldDB" id="A0A3Q2Q2H2"/>
<proteinExistence type="predicted"/>
<dbReference type="STRING" id="8078.ENSFHEP00000020476"/>
<feature type="coiled-coil region" evidence="1">
    <location>
        <begin position="12"/>
        <end position="71"/>
    </location>
</feature>
<protein>
    <submittedName>
        <fullName evidence="4">N-myc-interactor</fullName>
    </submittedName>
</protein>
<dbReference type="InterPro" id="IPR012677">
    <property type="entry name" value="Nucleotide-bd_a/b_plait_sf"/>
</dbReference>
<dbReference type="PANTHER" id="PTHR15225">
    <property type="entry name" value="INTERFERON-INDUCED PROTEIN 35/NMI N-MYC/STAT INTERACTING PROTEIN"/>
    <property type="match status" value="1"/>
</dbReference>
<organism evidence="4 5">
    <name type="scientific">Fundulus heteroclitus</name>
    <name type="common">Killifish</name>
    <name type="synonym">Mummichog</name>
    <dbReference type="NCBI Taxonomy" id="8078"/>
    <lineage>
        <taxon>Eukaryota</taxon>
        <taxon>Metazoa</taxon>
        <taxon>Chordata</taxon>
        <taxon>Craniata</taxon>
        <taxon>Vertebrata</taxon>
        <taxon>Euteleostomi</taxon>
        <taxon>Actinopterygii</taxon>
        <taxon>Neopterygii</taxon>
        <taxon>Teleostei</taxon>
        <taxon>Neoteleostei</taxon>
        <taxon>Acanthomorphata</taxon>
        <taxon>Ovalentaria</taxon>
        <taxon>Atherinomorphae</taxon>
        <taxon>Cyprinodontiformes</taxon>
        <taxon>Fundulidae</taxon>
        <taxon>Fundulus</taxon>
    </lineage>
</organism>
<sequence>MVLEKLEEDEAKKKAQQEMMAYVQKQESCQKQFCQQLDIVQEEIQRLSKHKQDILDKLKICKAELEAKRAETSKLKHKFKIYAQIPNTDVKFLARFKEGEGWRDDSCKSIRGVFTISQRAAVLLQGGQALLTFEEEKVAHQILKLTSCRVSCESTTLDVKPKGIALETAVKFEVQVDVSRKELKVFNIPPSLPEERMKDRLEISFSRPTRGGGEVENVNYNGNTGTGIITFLKPGVAWRLAMKGGYKLNLESEVNVMVRPAYEYKLERFQTSCGLSKRTILLQDIDDVEDEEDLQDHLEIHFQKPNNAATKDPPSQQDSLL</sequence>
<feature type="domain" description="NID" evidence="3">
    <location>
        <begin position="129"/>
        <end position="217"/>
    </location>
</feature>
<keyword evidence="1" id="KW-0175">Coiled coil</keyword>
<evidence type="ECO:0000259" key="3">
    <source>
        <dbReference type="Pfam" id="PF07292"/>
    </source>
</evidence>
<evidence type="ECO:0000256" key="2">
    <source>
        <dbReference type="SAM" id="MobiDB-lite"/>
    </source>
</evidence>
<reference evidence="4" key="1">
    <citation type="submission" date="2025-08" db="UniProtKB">
        <authorList>
            <consortium name="Ensembl"/>
        </authorList>
    </citation>
    <scope>IDENTIFICATION</scope>
</reference>
<dbReference type="PANTHER" id="PTHR15225:SF4">
    <property type="entry name" value="N-MYC-INTERACTOR"/>
    <property type="match status" value="1"/>
</dbReference>
<keyword evidence="5" id="KW-1185">Reference proteome</keyword>
<dbReference type="InterPro" id="IPR009909">
    <property type="entry name" value="Nmi/IFP35_dom"/>
</dbReference>
<dbReference type="Gene3D" id="3.30.70.330">
    <property type="match status" value="1"/>
</dbReference>
<dbReference type="Proteomes" id="UP000265000">
    <property type="component" value="Unplaced"/>
</dbReference>
<evidence type="ECO:0000313" key="5">
    <source>
        <dbReference type="Proteomes" id="UP000265000"/>
    </source>
</evidence>
<feature type="domain" description="NID" evidence="3">
    <location>
        <begin position="228"/>
        <end position="308"/>
    </location>
</feature>
<reference evidence="4" key="2">
    <citation type="submission" date="2025-09" db="UniProtKB">
        <authorList>
            <consortium name="Ensembl"/>
        </authorList>
    </citation>
    <scope>IDENTIFICATION</scope>
</reference>
<dbReference type="Ensembl" id="ENSFHET00000029991.1">
    <property type="protein sequence ID" value="ENSFHEP00000020476.1"/>
    <property type="gene ID" value="ENSFHEG00000022402.1"/>
</dbReference>
<feature type="region of interest" description="Disordered" evidence="2">
    <location>
        <begin position="302"/>
        <end position="321"/>
    </location>
</feature>
<dbReference type="GO" id="GO:0005737">
    <property type="term" value="C:cytoplasm"/>
    <property type="evidence" value="ECO:0007669"/>
    <property type="project" value="TreeGrafter"/>
</dbReference>
<dbReference type="GeneTree" id="ENSGT00530000063686"/>